<feature type="domain" description="GST N-terminal" evidence="1">
    <location>
        <begin position="2"/>
        <end position="82"/>
    </location>
</feature>
<dbReference type="CDD" id="cd03043">
    <property type="entry name" value="GST_N_1"/>
    <property type="match status" value="1"/>
</dbReference>
<name>A0ABT7DSZ5_9NEIS</name>
<dbReference type="Pfam" id="PF13409">
    <property type="entry name" value="GST_N_2"/>
    <property type="match status" value="1"/>
</dbReference>
<dbReference type="Proteomes" id="UP001172778">
    <property type="component" value="Unassembled WGS sequence"/>
</dbReference>
<protein>
    <submittedName>
        <fullName evidence="2">Glutathione S-transferase family protein</fullName>
    </submittedName>
</protein>
<dbReference type="SFLD" id="SFLDS00019">
    <property type="entry name" value="Glutathione_Transferase_(cytos"/>
    <property type="match status" value="1"/>
</dbReference>
<evidence type="ECO:0000313" key="2">
    <source>
        <dbReference type="EMBL" id="MDK2123201.1"/>
    </source>
</evidence>
<sequence length="217" mass="24482">MLKLIIGNKNYSSWSLRPWLLLKQAQIPFEEVLIPLYEAGSRERTLAYSPTGKVPCLIDGDIVVWDSLAISEYLAECFPERQLWPAAMADRAEARAIAAEMHAGFTYLRGQMPMNLRRERPRLSKAPEVEQDIARIISIWSALRQRHAGAGDFLFGSFSVADAMYAPVVTRFKSYDVKLPALAQQYADTVLALPAMQEWYAAGRAESWRIAVSELDD</sequence>
<dbReference type="EMBL" id="JARRAF010000003">
    <property type="protein sequence ID" value="MDK2123201.1"/>
    <property type="molecule type" value="Genomic_DNA"/>
</dbReference>
<dbReference type="CDD" id="cd03194">
    <property type="entry name" value="GST_C_3"/>
    <property type="match status" value="1"/>
</dbReference>
<gene>
    <name evidence="2" type="ORF">PZA18_03930</name>
</gene>
<proteinExistence type="predicted"/>
<keyword evidence="3" id="KW-1185">Reference proteome</keyword>
<dbReference type="SUPFAM" id="SSF47616">
    <property type="entry name" value="GST C-terminal domain-like"/>
    <property type="match status" value="1"/>
</dbReference>
<dbReference type="PROSITE" id="PS50404">
    <property type="entry name" value="GST_NTER"/>
    <property type="match status" value="1"/>
</dbReference>
<dbReference type="SUPFAM" id="SSF52833">
    <property type="entry name" value="Thioredoxin-like"/>
    <property type="match status" value="1"/>
</dbReference>
<evidence type="ECO:0000313" key="3">
    <source>
        <dbReference type="Proteomes" id="UP001172778"/>
    </source>
</evidence>
<comment type="caution">
    <text evidence="2">The sequence shown here is derived from an EMBL/GenBank/DDBJ whole genome shotgun (WGS) entry which is preliminary data.</text>
</comment>
<dbReference type="Gene3D" id="1.20.1050.10">
    <property type="match status" value="1"/>
</dbReference>
<dbReference type="InterPro" id="IPR040079">
    <property type="entry name" value="Glutathione_S-Trfase"/>
</dbReference>
<dbReference type="PANTHER" id="PTHR42673:SF4">
    <property type="entry name" value="MALEYLACETOACETATE ISOMERASE"/>
    <property type="match status" value="1"/>
</dbReference>
<dbReference type="Gene3D" id="3.40.30.10">
    <property type="entry name" value="Glutaredoxin"/>
    <property type="match status" value="1"/>
</dbReference>
<dbReference type="InterPro" id="IPR004045">
    <property type="entry name" value="Glutathione_S-Trfase_N"/>
</dbReference>
<dbReference type="PANTHER" id="PTHR42673">
    <property type="entry name" value="MALEYLACETOACETATE ISOMERASE"/>
    <property type="match status" value="1"/>
</dbReference>
<dbReference type="InterPro" id="IPR036282">
    <property type="entry name" value="Glutathione-S-Trfase_C_sf"/>
</dbReference>
<dbReference type="RefSeq" id="WP_284099491.1">
    <property type="nucleotide sequence ID" value="NZ_JARRAF010000003.1"/>
</dbReference>
<dbReference type="Pfam" id="PF13410">
    <property type="entry name" value="GST_C_2"/>
    <property type="match status" value="1"/>
</dbReference>
<evidence type="ECO:0000259" key="1">
    <source>
        <dbReference type="PROSITE" id="PS50404"/>
    </source>
</evidence>
<reference evidence="2" key="1">
    <citation type="submission" date="2023-03" db="EMBL/GenBank/DDBJ databases">
        <title>Chitinimonas shenzhenensis gen. nov., sp. nov., a novel member of family Burkholderiaceae isolated from activated sludge collected in Shen Zhen, China.</title>
        <authorList>
            <person name="Wang X."/>
        </authorList>
    </citation>
    <scope>NUCLEOTIDE SEQUENCE</scope>
    <source>
        <strain evidence="2">DQS-5</strain>
    </source>
</reference>
<dbReference type="SFLD" id="SFLDG00358">
    <property type="entry name" value="Main_(cytGST)"/>
    <property type="match status" value="1"/>
</dbReference>
<accession>A0ABT7DSZ5</accession>
<dbReference type="InterPro" id="IPR036249">
    <property type="entry name" value="Thioredoxin-like_sf"/>
</dbReference>
<organism evidence="2 3">
    <name type="scientific">Parachitinimonas caeni</name>
    <dbReference type="NCBI Taxonomy" id="3031301"/>
    <lineage>
        <taxon>Bacteria</taxon>
        <taxon>Pseudomonadati</taxon>
        <taxon>Pseudomonadota</taxon>
        <taxon>Betaproteobacteria</taxon>
        <taxon>Neisseriales</taxon>
        <taxon>Chitinibacteraceae</taxon>
        <taxon>Parachitinimonas</taxon>
    </lineage>
</organism>